<dbReference type="RefSeq" id="XP_046042531.1">
    <property type="nucleotide sequence ID" value="XM_046200910.1"/>
</dbReference>
<name>A0A9P9G037_FUSRE</name>
<dbReference type="InterPro" id="IPR006140">
    <property type="entry name" value="D-isomer_DH_NAD-bd"/>
</dbReference>
<dbReference type="Proteomes" id="UP000720189">
    <property type="component" value="Unassembled WGS sequence"/>
</dbReference>
<dbReference type="EMBL" id="JAGMUX010000025">
    <property type="protein sequence ID" value="KAH7227100.1"/>
    <property type="molecule type" value="Genomic_DNA"/>
</dbReference>
<keyword evidence="2 4" id="KW-0560">Oxidoreductase</keyword>
<evidence type="ECO:0000313" key="8">
    <source>
        <dbReference type="Proteomes" id="UP000720189"/>
    </source>
</evidence>
<dbReference type="GeneID" id="70230864"/>
<dbReference type="InterPro" id="IPR050418">
    <property type="entry name" value="D-iso_2-hydroxyacid_DH_PdxB"/>
</dbReference>
<gene>
    <name evidence="7" type="ORF">BKA55DRAFT_716687</name>
</gene>
<dbReference type="PANTHER" id="PTHR43761">
    <property type="entry name" value="D-ISOMER SPECIFIC 2-HYDROXYACID DEHYDROGENASE FAMILY PROTEIN (AFU_ORTHOLOGUE AFUA_1G13630)"/>
    <property type="match status" value="1"/>
</dbReference>
<evidence type="ECO:0000259" key="6">
    <source>
        <dbReference type="Pfam" id="PF02826"/>
    </source>
</evidence>
<dbReference type="CDD" id="cd05198">
    <property type="entry name" value="formate_dh_like"/>
    <property type="match status" value="1"/>
</dbReference>
<accession>A0A9P9G037</accession>
<sequence length="310" mass="33840">MTLPSNTNKESHHHVIVLLEKLLPSMPVFNLPAPHTYELRQYDRTHPNGLADRIQGADIIIRTIVPITTALLNDPAASSLKIIAVVGSGTDTVDLDACRARGIVVANTPHCNTSAVAEHAIGMYFALRRSFVQSHRLTQDGEWARSRMLARVLCGPDAKAPKTCRDEIVGILGYGGIGQKVAAMAKALGLKALLSGRKGSWQQTDRTPFDEVTRTATVMTICLPRTQDTISYIPTPEFQAMQPHALLINVSRGGIVDEEAPLLGARVKDLNLITTPHTAWMAEETNENYQRILQENVEAFVAGKPVNSVI</sequence>
<feature type="domain" description="D-isomer specific 2-hydroxyacid dehydrogenase NAD-binding" evidence="6">
    <location>
        <begin position="121"/>
        <end position="260"/>
    </location>
</feature>
<feature type="domain" description="D-isomer specific 2-hydroxyacid dehydrogenase catalytic" evidence="5">
    <location>
        <begin position="36"/>
        <end position="309"/>
    </location>
</feature>
<evidence type="ECO:0000313" key="7">
    <source>
        <dbReference type="EMBL" id="KAH7227100.1"/>
    </source>
</evidence>
<dbReference type="Gene3D" id="3.40.50.720">
    <property type="entry name" value="NAD(P)-binding Rossmann-like Domain"/>
    <property type="match status" value="4"/>
</dbReference>
<dbReference type="PANTHER" id="PTHR43761:SF1">
    <property type="entry name" value="D-ISOMER SPECIFIC 2-HYDROXYACID DEHYDROGENASE CATALYTIC DOMAIN-CONTAINING PROTEIN-RELATED"/>
    <property type="match status" value="1"/>
</dbReference>
<dbReference type="SUPFAM" id="SSF51735">
    <property type="entry name" value="NAD(P)-binding Rossmann-fold domains"/>
    <property type="match status" value="1"/>
</dbReference>
<evidence type="ECO:0000256" key="4">
    <source>
        <dbReference type="RuleBase" id="RU003719"/>
    </source>
</evidence>
<dbReference type="InterPro" id="IPR036291">
    <property type="entry name" value="NAD(P)-bd_dom_sf"/>
</dbReference>
<organism evidence="7 8">
    <name type="scientific">Fusarium redolens</name>
    <dbReference type="NCBI Taxonomy" id="48865"/>
    <lineage>
        <taxon>Eukaryota</taxon>
        <taxon>Fungi</taxon>
        <taxon>Dikarya</taxon>
        <taxon>Ascomycota</taxon>
        <taxon>Pezizomycotina</taxon>
        <taxon>Sordariomycetes</taxon>
        <taxon>Hypocreomycetidae</taxon>
        <taxon>Hypocreales</taxon>
        <taxon>Nectriaceae</taxon>
        <taxon>Fusarium</taxon>
        <taxon>Fusarium redolens species complex</taxon>
    </lineage>
</organism>
<evidence type="ECO:0000256" key="2">
    <source>
        <dbReference type="ARBA" id="ARBA00023002"/>
    </source>
</evidence>
<keyword evidence="8" id="KW-1185">Reference proteome</keyword>
<dbReference type="Pfam" id="PF00389">
    <property type="entry name" value="2-Hacid_dh"/>
    <property type="match status" value="1"/>
</dbReference>
<dbReference type="OrthoDB" id="298012at2759"/>
<dbReference type="SUPFAM" id="SSF52283">
    <property type="entry name" value="Formate/glycerate dehydrogenase catalytic domain-like"/>
    <property type="match status" value="1"/>
</dbReference>
<evidence type="ECO:0000256" key="1">
    <source>
        <dbReference type="ARBA" id="ARBA00005854"/>
    </source>
</evidence>
<dbReference type="InterPro" id="IPR006139">
    <property type="entry name" value="D-isomer_2_OHA_DH_cat_dom"/>
</dbReference>
<reference evidence="7" key="1">
    <citation type="journal article" date="2021" name="Nat. Commun.">
        <title>Genetic determinants of endophytism in the Arabidopsis root mycobiome.</title>
        <authorList>
            <person name="Mesny F."/>
            <person name="Miyauchi S."/>
            <person name="Thiergart T."/>
            <person name="Pickel B."/>
            <person name="Atanasova L."/>
            <person name="Karlsson M."/>
            <person name="Huettel B."/>
            <person name="Barry K.W."/>
            <person name="Haridas S."/>
            <person name="Chen C."/>
            <person name="Bauer D."/>
            <person name="Andreopoulos W."/>
            <person name="Pangilinan J."/>
            <person name="LaButti K."/>
            <person name="Riley R."/>
            <person name="Lipzen A."/>
            <person name="Clum A."/>
            <person name="Drula E."/>
            <person name="Henrissat B."/>
            <person name="Kohler A."/>
            <person name="Grigoriev I.V."/>
            <person name="Martin F.M."/>
            <person name="Hacquard S."/>
        </authorList>
    </citation>
    <scope>NUCLEOTIDE SEQUENCE</scope>
    <source>
        <strain evidence="7">MPI-CAGE-AT-0023</strain>
    </source>
</reference>
<evidence type="ECO:0000259" key="5">
    <source>
        <dbReference type="Pfam" id="PF00389"/>
    </source>
</evidence>
<dbReference type="Pfam" id="PF02826">
    <property type="entry name" value="2-Hacid_dh_C"/>
    <property type="match status" value="1"/>
</dbReference>
<comment type="caution">
    <text evidence="7">The sequence shown here is derived from an EMBL/GenBank/DDBJ whole genome shotgun (WGS) entry which is preliminary data.</text>
</comment>
<dbReference type="GO" id="GO:0016616">
    <property type="term" value="F:oxidoreductase activity, acting on the CH-OH group of donors, NAD or NADP as acceptor"/>
    <property type="evidence" value="ECO:0007669"/>
    <property type="project" value="InterPro"/>
</dbReference>
<protein>
    <submittedName>
        <fullName evidence="7">D-isomer-specific 2-hydroxyacid dehydrogenase family protein</fullName>
    </submittedName>
</protein>
<comment type="similarity">
    <text evidence="1 4">Belongs to the D-isomer specific 2-hydroxyacid dehydrogenase family.</text>
</comment>
<keyword evidence="3" id="KW-0520">NAD</keyword>
<proteinExistence type="inferred from homology"/>
<evidence type="ECO:0000256" key="3">
    <source>
        <dbReference type="ARBA" id="ARBA00023027"/>
    </source>
</evidence>
<dbReference type="AlphaFoldDB" id="A0A9P9G037"/>
<dbReference type="GO" id="GO:0051287">
    <property type="term" value="F:NAD binding"/>
    <property type="evidence" value="ECO:0007669"/>
    <property type="project" value="InterPro"/>
</dbReference>